<accession>A0ABX6T9T3</accession>
<dbReference type="PROSITE" id="PS51257">
    <property type="entry name" value="PROKAR_LIPOPROTEIN"/>
    <property type="match status" value="1"/>
</dbReference>
<sequence>MARVTYTGLLFGLTLGCGTLPTPSRAEASAPTMSANDPSGPALAQAARLLAAGQLAAARAVVDGLAGAGHGDWSGTSSME</sequence>
<evidence type="ECO:0000313" key="1">
    <source>
        <dbReference type="EMBL" id="QNP45765.1"/>
    </source>
</evidence>
<name>A0ABX6T9T3_9SPHN</name>
<dbReference type="Proteomes" id="UP000516105">
    <property type="component" value="Chromosome"/>
</dbReference>
<dbReference type="RefSeq" id="WP_187708718.1">
    <property type="nucleotide sequence ID" value="NZ_CP060782.1"/>
</dbReference>
<keyword evidence="2" id="KW-1185">Reference proteome</keyword>
<reference evidence="1 2" key="1">
    <citation type="submission" date="2020-08" db="EMBL/GenBank/DDBJ databases">
        <title>Genome sequence of Sphingomonas sediminicola KACC 15039T.</title>
        <authorList>
            <person name="Hyun D.-W."/>
            <person name="Bae J.-W."/>
        </authorList>
    </citation>
    <scope>NUCLEOTIDE SEQUENCE [LARGE SCALE GENOMIC DNA]</scope>
    <source>
        <strain evidence="1 2">KACC 15039</strain>
    </source>
</reference>
<dbReference type="EMBL" id="CP060782">
    <property type="protein sequence ID" value="QNP45765.1"/>
    <property type="molecule type" value="Genomic_DNA"/>
</dbReference>
<protein>
    <submittedName>
        <fullName evidence="1">Uncharacterized protein</fullName>
    </submittedName>
</protein>
<evidence type="ECO:0000313" key="2">
    <source>
        <dbReference type="Proteomes" id="UP000516105"/>
    </source>
</evidence>
<proteinExistence type="predicted"/>
<organism evidence="1 2">
    <name type="scientific">Sphingomonas sediminicola</name>
    <dbReference type="NCBI Taxonomy" id="386874"/>
    <lineage>
        <taxon>Bacteria</taxon>
        <taxon>Pseudomonadati</taxon>
        <taxon>Pseudomonadota</taxon>
        <taxon>Alphaproteobacteria</taxon>
        <taxon>Sphingomonadales</taxon>
        <taxon>Sphingomonadaceae</taxon>
        <taxon>Sphingomonas</taxon>
    </lineage>
</organism>
<gene>
    <name evidence="1" type="ORF">H9L14_00020</name>
</gene>